<gene>
    <name evidence="3" type="ORF">HKW66_Vig0117500</name>
</gene>
<keyword evidence="3" id="KW-0238">DNA-binding</keyword>
<evidence type="ECO:0000313" key="3">
    <source>
        <dbReference type="EMBL" id="KAG2384659.1"/>
    </source>
</evidence>
<keyword evidence="2" id="KW-1133">Transmembrane helix</keyword>
<feature type="compositionally biased region" description="Polar residues" evidence="1">
    <location>
        <begin position="82"/>
        <end position="100"/>
    </location>
</feature>
<dbReference type="Proteomes" id="UP000743370">
    <property type="component" value="Unassembled WGS sequence"/>
</dbReference>
<evidence type="ECO:0000256" key="2">
    <source>
        <dbReference type="SAM" id="Phobius"/>
    </source>
</evidence>
<comment type="caution">
    <text evidence="3">The sequence shown here is derived from an EMBL/GenBank/DDBJ whole genome shotgun (WGS) entry which is preliminary data.</text>
</comment>
<dbReference type="GO" id="GO:0003677">
    <property type="term" value="F:DNA binding"/>
    <property type="evidence" value="ECO:0007669"/>
    <property type="project" value="UniProtKB-KW"/>
</dbReference>
<evidence type="ECO:0000313" key="4">
    <source>
        <dbReference type="Proteomes" id="UP000743370"/>
    </source>
</evidence>
<feature type="transmembrane region" description="Helical" evidence="2">
    <location>
        <begin position="12"/>
        <end position="29"/>
    </location>
</feature>
<dbReference type="AlphaFoldDB" id="A0A8T0JVH0"/>
<evidence type="ECO:0000256" key="1">
    <source>
        <dbReference type="SAM" id="MobiDB-lite"/>
    </source>
</evidence>
<keyword evidence="2" id="KW-0812">Transmembrane</keyword>
<feature type="region of interest" description="Disordered" evidence="1">
    <location>
        <begin position="73"/>
        <end position="114"/>
    </location>
</feature>
<protein>
    <submittedName>
        <fullName evidence="3">Homeobox protein</fullName>
    </submittedName>
</protein>
<reference evidence="3 4" key="1">
    <citation type="submission" date="2020-05" db="EMBL/GenBank/DDBJ databases">
        <title>Vigna angularis (adzuki bean) Var. LongXiaoDou No. 4 denovo assembly.</title>
        <authorList>
            <person name="Xiang H."/>
        </authorList>
    </citation>
    <scope>NUCLEOTIDE SEQUENCE [LARGE SCALE GENOMIC DNA]</scope>
    <source>
        <tissue evidence="3">Leaf</tissue>
    </source>
</reference>
<name>A0A8T0JVH0_PHAAN</name>
<keyword evidence="3" id="KW-0371">Homeobox</keyword>
<proteinExistence type="predicted"/>
<organism evidence="3 4">
    <name type="scientific">Phaseolus angularis</name>
    <name type="common">Azuki bean</name>
    <name type="synonym">Vigna angularis</name>
    <dbReference type="NCBI Taxonomy" id="3914"/>
    <lineage>
        <taxon>Eukaryota</taxon>
        <taxon>Viridiplantae</taxon>
        <taxon>Streptophyta</taxon>
        <taxon>Embryophyta</taxon>
        <taxon>Tracheophyta</taxon>
        <taxon>Spermatophyta</taxon>
        <taxon>Magnoliopsida</taxon>
        <taxon>eudicotyledons</taxon>
        <taxon>Gunneridae</taxon>
        <taxon>Pentapetalae</taxon>
        <taxon>rosids</taxon>
        <taxon>fabids</taxon>
        <taxon>Fabales</taxon>
        <taxon>Fabaceae</taxon>
        <taxon>Papilionoideae</taxon>
        <taxon>50 kb inversion clade</taxon>
        <taxon>NPAAA clade</taxon>
        <taxon>indigoferoid/millettioid clade</taxon>
        <taxon>Phaseoleae</taxon>
        <taxon>Vigna</taxon>
    </lineage>
</organism>
<keyword evidence="2" id="KW-0472">Membrane</keyword>
<dbReference type="EMBL" id="JABFOF010000008">
    <property type="protein sequence ID" value="KAG2384659.1"/>
    <property type="molecule type" value="Genomic_DNA"/>
</dbReference>
<sequence>MSIKHHKEMMLLVWIGVLYSFLVIVGTILQTHNKGLLPISTCGMFMVGVDSSIYQYEWLVSLSVLFSSGGSRAGGRTTNTGPHQHTGTTNTKNHNSLNNKPTRESKKKQRRSKEERDLFHIQIDQFQEIVVTQCKLTGVNPLSQEMEAYMGPDVRHKIVNWIKDHVYSGAFHKGYLHTFNMYN</sequence>
<accession>A0A8T0JVH0</accession>